<dbReference type="InterPro" id="IPR001932">
    <property type="entry name" value="PPM-type_phosphatase-like_dom"/>
</dbReference>
<dbReference type="Proteomes" id="UP000198873">
    <property type="component" value="Unassembled WGS sequence"/>
</dbReference>
<dbReference type="Pfam" id="PF13672">
    <property type="entry name" value="PP2C_2"/>
    <property type="match status" value="1"/>
</dbReference>
<evidence type="ECO:0000313" key="2">
    <source>
        <dbReference type="EMBL" id="SFS99917.1"/>
    </source>
</evidence>
<evidence type="ECO:0000259" key="1">
    <source>
        <dbReference type="Pfam" id="PF13672"/>
    </source>
</evidence>
<accession>A0A1I6UF25</accession>
<dbReference type="EMBL" id="FPAB01000005">
    <property type="protein sequence ID" value="SFS99917.1"/>
    <property type="molecule type" value="Genomic_DNA"/>
</dbReference>
<gene>
    <name evidence="2" type="ORF">SAMN05444716_105513</name>
</gene>
<dbReference type="AlphaFoldDB" id="A0A1I6UF25"/>
<dbReference type="RefSeq" id="WP_093843606.1">
    <property type="nucleotide sequence ID" value="NZ_FPAB01000005.1"/>
</dbReference>
<name>A0A1I6UF25_9ACTN</name>
<sequence length="267" mass="27927">MYIQSATEPGDSGHPNEDFCATAQPASGHGGALVLLDGVTPPAGDDGCVHGVPWFTARLGGALLELSGSLTDVPLSECLARAITRTAASHRTTCELSHPRTPQATVVCARWSEHTVEYLVLCDTVLLIRHQDGTVRPVLDDRLEQVLAAARTAPPGGRAARVEGLRNAPGGFFTAAADPAVAHRAVTGTVPRAEVRALAALTDGASRWTEVFRLGDWTRLFGVLEEAGPHGLIARVRAAERADPAGTVHPRGKIHDDASALLALTGG</sequence>
<organism evidence="2 3">
    <name type="scientific">Streptomyces harbinensis</name>
    <dbReference type="NCBI Taxonomy" id="1176198"/>
    <lineage>
        <taxon>Bacteria</taxon>
        <taxon>Bacillati</taxon>
        <taxon>Actinomycetota</taxon>
        <taxon>Actinomycetes</taxon>
        <taxon>Kitasatosporales</taxon>
        <taxon>Streptomycetaceae</taxon>
        <taxon>Streptomyces</taxon>
    </lineage>
</organism>
<protein>
    <submittedName>
        <fullName evidence="2">Protein phosphatase 2C</fullName>
    </submittedName>
</protein>
<dbReference type="STRING" id="1176198.SAMN05444716_105513"/>
<feature type="domain" description="PPM-type phosphatase" evidence="1">
    <location>
        <begin position="12"/>
        <end position="209"/>
    </location>
</feature>
<evidence type="ECO:0000313" key="3">
    <source>
        <dbReference type="Proteomes" id="UP000198873"/>
    </source>
</evidence>
<reference evidence="3" key="1">
    <citation type="submission" date="2016-10" db="EMBL/GenBank/DDBJ databases">
        <authorList>
            <person name="Varghese N."/>
            <person name="Submissions S."/>
        </authorList>
    </citation>
    <scope>NUCLEOTIDE SEQUENCE [LARGE SCALE GENOMIC DNA]</scope>
    <source>
        <strain evidence="3">CGMCC 4.7047</strain>
    </source>
</reference>
<proteinExistence type="predicted"/>
<keyword evidence="3" id="KW-1185">Reference proteome</keyword>